<feature type="domain" description="G" evidence="8">
    <location>
        <begin position="60"/>
        <end position="187"/>
    </location>
</feature>
<evidence type="ECO:0000259" key="8">
    <source>
        <dbReference type="Pfam" id="PF01926"/>
    </source>
</evidence>
<keyword evidence="4" id="KW-0694">RNA-binding</keyword>
<dbReference type="Pfam" id="PF07650">
    <property type="entry name" value="KH_2"/>
    <property type="match status" value="1"/>
</dbReference>
<sequence length="431" mass="48906">MRVFLALIRGLKTSCGRRPALNSATERAVCQPLSKALPRTLEEYNKLSVTPPLQEGKLVKVAVIGEPNVGKSTIINRLIATDVCPVSKKVHTTRTAVRVSMTAGQLQMVLLDTPGAVGIYHARRHHLPRTMVEAPSKALESCIDVLAVVVDASDHWRRNFLSVEISELLGKHRNETPHACSILILNKACIHYFTLRVDRLKSKRQLLQSIDSLCEGIVDGTITRVNKIMSKQTTLKTVIWQKEESRRECEHSSRKASSHKKVEPPDPGTYKPEFPPRYASWPHFSRVFMVSATQNDGIDDLRSFLNERSRPGRWECWPELIYKQKPKELVQDIARERLLDNLSEEIPYEVKPYVTYWTLDESGCVLHIHMSIECINERQVRAVLGPGGRTIRRITEQLRQRLCDIFHCEIALKVGTLNRKAKPKTTALYGG</sequence>
<dbReference type="SUPFAM" id="SSF52540">
    <property type="entry name" value="P-loop containing nucleoside triphosphate hydrolases"/>
    <property type="match status" value="1"/>
</dbReference>
<evidence type="ECO:0000313" key="10">
    <source>
        <dbReference type="EMBL" id="OQR75594.1"/>
    </source>
</evidence>
<organism evidence="10 11">
    <name type="scientific">Tropilaelaps mercedesae</name>
    <dbReference type="NCBI Taxonomy" id="418985"/>
    <lineage>
        <taxon>Eukaryota</taxon>
        <taxon>Metazoa</taxon>
        <taxon>Ecdysozoa</taxon>
        <taxon>Arthropoda</taxon>
        <taxon>Chelicerata</taxon>
        <taxon>Arachnida</taxon>
        <taxon>Acari</taxon>
        <taxon>Parasitiformes</taxon>
        <taxon>Mesostigmata</taxon>
        <taxon>Gamasina</taxon>
        <taxon>Dermanyssoidea</taxon>
        <taxon>Laelapidae</taxon>
        <taxon>Tropilaelaps</taxon>
    </lineage>
</organism>
<evidence type="ECO:0000256" key="3">
    <source>
        <dbReference type="ARBA" id="ARBA00022741"/>
    </source>
</evidence>
<comment type="caution">
    <text evidence="10">The sequence shown here is derived from an EMBL/GenBank/DDBJ whole genome shotgun (WGS) entry which is preliminary data.</text>
</comment>
<protein>
    <recommendedName>
        <fullName evidence="2">GTPase Era, mitochondrial</fullName>
    </recommendedName>
    <alternativeName>
        <fullName evidence="6">ERA-like protein 1</fullName>
    </alternativeName>
</protein>
<dbReference type="InterPro" id="IPR027417">
    <property type="entry name" value="P-loop_NTPase"/>
</dbReference>
<dbReference type="InterPro" id="IPR005662">
    <property type="entry name" value="GTPase_Era-like"/>
</dbReference>
<dbReference type="InterPro" id="IPR009019">
    <property type="entry name" value="KH_sf_prok-type"/>
</dbReference>
<evidence type="ECO:0000256" key="5">
    <source>
        <dbReference type="ARBA" id="ARBA00023134"/>
    </source>
</evidence>
<dbReference type="STRING" id="418985.A0A1V9XQ20"/>
<name>A0A1V9XQ20_9ACAR</name>
<evidence type="ECO:0000313" key="11">
    <source>
        <dbReference type="Proteomes" id="UP000192247"/>
    </source>
</evidence>
<reference evidence="10 11" key="1">
    <citation type="journal article" date="2017" name="Gigascience">
        <title>Draft genome of the honey bee ectoparasitic mite, Tropilaelaps mercedesae, is shaped by the parasitic life history.</title>
        <authorList>
            <person name="Dong X."/>
            <person name="Armstrong S.D."/>
            <person name="Xia D."/>
            <person name="Makepeace B.L."/>
            <person name="Darby A.C."/>
            <person name="Kadowaki T."/>
        </authorList>
    </citation>
    <scope>NUCLEOTIDE SEQUENCE [LARGE SCALE GENOMIC DNA]</scope>
    <source>
        <strain evidence="10">Wuxi-XJTLU</strain>
    </source>
</reference>
<dbReference type="NCBIfam" id="TIGR00231">
    <property type="entry name" value="small_GTP"/>
    <property type="match status" value="1"/>
</dbReference>
<dbReference type="InParanoid" id="A0A1V9XQ20"/>
<dbReference type="PANTHER" id="PTHR42698:SF1">
    <property type="entry name" value="GTPASE ERA, MITOCHONDRIAL"/>
    <property type="match status" value="1"/>
</dbReference>
<dbReference type="Pfam" id="PF01926">
    <property type="entry name" value="MMR_HSR1"/>
    <property type="match status" value="1"/>
</dbReference>
<dbReference type="GO" id="GO:0043024">
    <property type="term" value="F:ribosomal small subunit binding"/>
    <property type="evidence" value="ECO:0007669"/>
    <property type="project" value="TreeGrafter"/>
</dbReference>
<evidence type="ECO:0000256" key="7">
    <source>
        <dbReference type="SAM" id="MobiDB-lite"/>
    </source>
</evidence>
<keyword evidence="5" id="KW-0342">GTP-binding</keyword>
<keyword evidence="11" id="KW-1185">Reference proteome</keyword>
<dbReference type="GO" id="GO:0019843">
    <property type="term" value="F:rRNA binding"/>
    <property type="evidence" value="ECO:0007669"/>
    <property type="project" value="TreeGrafter"/>
</dbReference>
<evidence type="ECO:0000256" key="1">
    <source>
        <dbReference type="ARBA" id="ARBA00007921"/>
    </source>
</evidence>
<evidence type="ECO:0000259" key="9">
    <source>
        <dbReference type="Pfam" id="PF07650"/>
    </source>
</evidence>
<dbReference type="GO" id="GO:0005525">
    <property type="term" value="F:GTP binding"/>
    <property type="evidence" value="ECO:0007669"/>
    <property type="project" value="UniProtKB-KW"/>
</dbReference>
<feature type="domain" description="KH type-2" evidence="9">
    <location>
        <begin position="361"/>
        <end position="414"/>
    </location>
</feature>
<dbReference type="Gene3D" id="3.30.300.20">
    <property type="match status" value="1"/>
</dbReference>
<proteinExistence type="inferred from homology"/>
<feature type="region of interest" description="Disordered" evidence="7">
    <location>
        <begin position="249"/>
        <end position="269"/>
    </location>
</feature>
<dbReference type="CDD" id="cd22534">
    <property type="entry name" value="KH-II_Era"/>
    <property type="match status" value="1"/>
</dbReference>
<dbReference type="EMBL" id="MNPL01006134">
    <property type="protein sequence ID" value="OQR75594.1"/>
    <property type="molecule type" value="Genomic_DNA"/>
</dbReference>
<dbReference type="GO" id="GO:0000028">
    <property type="term" value="P:ribosomal small subunit assembly"/>
    <property type="evidence" value="ECO:0007669"/>
    <property type="project" value="TreeGrafter"/>
</dbReference>
<dbReference type="FunCoup" id="A0A1V9XQ20">
    <property type="interactions" value="1408"/>
</dbReference>
<dbReference type="PANTHER" id="PTHR42698">
    <property type="entry name" value="GTPASE ERA"/>
    <property type="match status" value="1"/>
</dbReference>
<dbReference type="Proteomes" id="UP000192247">
    <property type="component" value="Unassembled WGS sequence"/>
</dbReference>
<keyword evidence="3" id="KW-0547">Nucleotide-binding</keyword>
<accession>A0A1V9XQ20</accession>
<comment type="similarity">
    <text evidence="1">Belongs to the TRAFAC class TrmE-Era-EngA-EngB-Septin-like GTPase superfamily. Era GTPase family.</text>
</comment>
<evidence type="ECO:0000256" key="6">
    <source>
        <dbReference type="ARBA" id="ARBA00030975"/>
    </source>
</evidence>
<dbReference type="AlphaFoldDB" id="A0A1V9XQ20"/>
<dbReference type="GO" id="GO:0005759">
    <property type="term" value="C:mitochondrial matrix"/>
    <property type="evidence" value="ECO:0007669"/>
    <property type="project" value="TreeGrafter"/>
</dbReference>
<dbReference type="OrthoDB" id="8954335at2759"/>
<dbReference type="InterPro" id="IPR015946">
    <property type="entry name" value="KH_dom-like_a/b"/>
</dbReference>
<gene>
    <name evidence="10" type="ORF">BIW11_08313</name>
</gene>
<dbReference type="Gene3D" id="3.40.50.300">
    <property type="entry name" value="P-loop containing nucleotide triphosphate hydrolases"/>
    <property type="match status" value="1"/>
</dbReference>
<evidence type="ECO:0000256" key="4">
    <source>
        <dbReference type="ARBA" id="ARBA00022884"/>
    </source>
</evidence>
<dbReference type="InterPro" id="IPR005225">
    <property type="entry name" value="Small_GTP-bd"/>
</dbReference>
<dbReference type="InterPro" id="IPR006073">
    <property type="entry name" value="GTP-bd"/>
</dbReference>
<dbReference type="InterPro" id="IPR004044">
    <property type="entry name" value="KH_dom_type_2"/>
</dbReference>
<dbReference type="SUPFAM" id="SSF54814">
    <property type="entry name" value="Prokaryotic type KH domain (KH-domain type II)"/>
    <property type="match status" value="1"/>
</dbReference>
<evidence type="ECO:0000256" key="2">
    <source>
        <dbReference type="ARBA" id="ARBA00019149"/>
    </source>
</evidence>